<feature type="transmembrane region" description="Helical" evidence="1">
    <location>
        <begin position="89"/>
        <end position="110"/>
    </location>
</feature>
<evidence type="ECO:0000256" key="1">
    <source>
        <dbReference type="SAM" id="Phobius"/>
    </source>
</evidence>
<dbReference type="EMBL" id="JACTNG010000005">
    <property type="protein sequence ID" value="MBO1079627.1"/>
    <property type="molecule type" value="Genomic_DNA"/>
</dbReference>
<dbReference type="RefSeq" id="WP_207417456.1">
    <property type="nucleotide sequence ID" value="NZ_JACTNG010000005.1"/>
</dbReference>
<proteinExistence type="predicted"/>
<reference evidence="2 3" key="1">
    <citation type="submission" date="2020-09" db="EMBL/GenBank/DDBJ databases">
        <title>Roseomonas.</title>
        <authorList>
            <person name="Zhu W."/>
        </authorList>
    </citation>
    <scope>NUCLEOTIDE SEQUENCE [LARGE SCALE GENOMIC DNA]</scope>
    <source>
        <strain evidence="2 3">573</strain>
    </source>
</reference>
<evidence type="ECO:0000313" key="2">
    <source>
        <dbReference type="EMBL" id="MBO1079627.1"/>
    </source>
</evidence>
<keyword evidence="1" id="KW-0472">Membrane</keyword>
<name>A0ABS3KQ82_9PROT</name>
<keyword evidence="1" id="KW-1133">Transmembrane helix</keyword>
<sequence>MAHEASRAARPCLFVHDAALNRPPPAFTVDPSRLYDVGDQGEVHVAPLEQETRPSGRVWRWWIAAVALNAAGAASTVLAFVLGGRPAGAAMGLVMIGTAPLLGVAPALVWSQRRRLHQRVERRPARFR</sequence>
<gene>
    <name evidence="2" type="ORF">IAI61_11350</name>
</gene>
<keyword evidence="1" id="KW-0812">Transmembrane</keyword>
<accession>A0ABS3KQ82</accession>
<evidence type="ECO:0000313" key="3">
    <source>
        <dbReference type="Proteomes" id="UP001518989"/>
    </source>
</evidence>
<feature type="transmembrane region" description="Helical" evidence="1">
    <location>
        <begin position="61"/>
        <end position="83"/>
    </location>
</feature>
<comment type="caution">
    <text evidence="2">The sequence shown here is derived from an EMBL/GenBank/DDBJ whole genome shotgun (WGS) entry which is preliminary data.</text>
</comment>
<protein>
    <submittedName>
        <fullName evidence="2">Uncharacterized protein</fullName>
    </submittedName>
</protein>
<dbReference type="Proteomes" id="UP001518989">
    <property type="component" value="Unassembled WGS sequence"/>
</dbReference>
<organism evidence="2 3">
    <name type="scientific">Roseomonas haemaphysalidis</name>
    <dbReference type="NCBI Taxonomy" id="2768162"/>
    <lineage>
        <taxon>Bacteria</taxon>
        <taxon>Pseudomonadati</taxon>
        <taxon>Pseudomonadota</taxon>
        <taxon>Alphaproteobacteria</taxon>
        <taxon>Acetobacterales</taxon>
        <taxon>Roseomonadaceae</taxon>
        <taxon>Roseomonas</taxon>
    </lineage>
</organism>
<keyword evidence="3" id="KW-1185">Reference proteome</keyword>